<keyword evidence="4" id="KW-0479">Metal-binding</keyword>
<comment type="cofactor">
    <cofactor evidence="1 4">
        <name>Mg(2+)</name>
        <dbReference type="ChEBI" id="CHEBI:18420"/>
    </cofactor>
</comment>
<proteinExistence type="inferred from homology"/>
<name>A0AAE0P4Z0_9PEZI</name>
<dbReference type="Pfam" id="PF19086">
    <property type="entry name" value="Terpene_syn_C_2"/>
    <property type="match status" value="1"/>
</dbReference>
<evidence type="ECO:0000256" key="1">
    <source>
        <dbReference type="ARBA" id="ARBA00001946"/>
    </source>
</evidence>
<dbReference type="SUPFAM" id="SSF48576">
    <property type="entry name" value="Terpenoid synthases"/>
    <property type="match status" value="1"/>
</dbReference>
<evidence type="ECO:0000313" key="5">
    <source>
        <dbReference type="EMBL" id="KAK3393508.1"/>
    </source>
</evidence>
<keyword evidence="4" id="KW-0456">Lyase</keyword>
<dbReference type="Proteomes" id="UP001285441">
    <property type="component" value="Unassembled WGS sequence"/>
</dbReference>
<accession>A0AAE0P4Z0</accession>
<dbReference type="GO" id="GO:0046872">
    <property type="term" value="F:metal ion binding"/>
    <property type="evidence" value="ECO:0007669"/>
    <property type="project" value="UniProtKB-KW"/>
</dbReference>
<evidence type="ECO:0000256" key="3">
    <source>
        <dbReference type="ARBA" id="ARBA00022842"/>
    </source>
</evidence>
<dbReference type="EC" id="4.2.3.-" evidence="4"/>
<dbReference type="GO" id="GO:0010333">
    <property type="term" value="F:terpene synthase activity"/>
    <property type="evidence" value="ECO:0007669"/>
    <property type="project" value="InterPro"/>
</dbReference>
<dbReference type="InterPro" id="IPR034686">
    <property type="entry name" value="Terpene_cyclase-like_2"/>
</dbReference>
<dbReference type="PANTHER" id="PTHR35201">
    <property type="entry name" value="TERPENE SYNTHASE"/>
    <property type="match status" value="1"/>
</dbReference>
<reference evidence="5" key="1">
    <citation type="journal article" date="2023" name="Mol. Phylogenet. Evol.">
        <title>Genome-scale phylogeny and comparative genomics of the fungal order Sordariales.</title>
        <authorList>
            <person name="Hensen N."/>
            <person name="Bonometti L."/>
            <person name="Westerberg I."/>
            <person name="Brannstrom I.O."/>
            <person name="Guillou S."/>
            <person name="Cros-Aarteil S."/>
            <person name="Calhoun S."/>
            <person name="Haridas S."/>
            <person name="Kuo A."/>
            <person name="Mondo S."/>
            <person name="Pangilinan J."/>
            <person name="Riley R."/>
            <person name="LaButti K."/>
            <person name="Andreopoulos B."/>
            <person name="Lipzen A."/>
            <person name="Chen C."/>
            <person name="Yan M."/>
            <person name="Daum C."/>
            <person name="Ng V."/>
            <person name="Clum A."/>
            <person name="Steindorff A."/>
            <person name="Ohm R.A."/>
            <person name="Martin F."/>
            <person name="Silar P."/>
            <person name="Natvig D.O."/>
            <person name="Lalanne C."/>
            <person name="Gautier V."/>
            <person name="Ament-Velasquez S.L."/>
            <person name="Kruys A."/>
            <person name="Hutchinson M.I."/>
            <person name="Powell A.J."/>
            <person name="Barry K."/>
            <person name="Miller A.N."/>
            <person name="Grigoriev I.V."/>
            <person name="Debuchy R."/>
            <person name="Gladieux P."/>
            <person name="Hiltunen Thoren M."/>
            <person name="Johannesson H."/>
        </authorList>
    </citation>
    <scope>NUCLEOTIDE SEQUENCE</scope>
    <source>
        <strain evidence="5">CBS 232.78</strain>
    </source>
</reference>
<dbReference type="AlphaFoldDB" id="A0AAE0P4Z0"/>
<dbReference type="EMBL" id="JAULSW010000001">
    <property type="protein sequence ID" value="KAK3393508.1"/>
    <property type="molecule type" value="Genomic_DNA"/>
</dbReference>
<dbReference type="InterPro" id="IPR008949">
    <property type="entry name" value="Isoprenoid_synthase_dom_sf"/>
</dbReference>
<protein>
    <recommendedName>
        <fullName evidence="4">Terpene synthase</fullName>
        <ecNumber evidence="4">4.2.3.-</ecNumber>
    </recommendedName>
</protein>
<keyword evidence="3 4" id="KW-0460">Magnesium</keyword>
<comment type="caution">
    <text evidence="5">The sequence shown here is derived from an EMBL/GenBank/DDBJ whole genome shotgun (WGS) entry which is preliminary data.</text>
</comment>
<comment type="similarity">
    <text evidence="2 4">Belongs to the terpene synthase family.</text>
</comment>
<sequence length="400" mass="45858">MASSGNPPSIQLPGDTFLSPIDVLPTQNEPHAELINRLKGQMLHVPNMLSLFPSWPSGRRNKNYKRLKASLDRISEVVFPDEAMRMKASKSDFALFSSIWFPEADWDGLYTCALYIFWIFHCDDAMDDKNGSVSEDFAASCRYRQQVIEYTRYCLGLDDPVSPQTSSISSSGWTPPCPSLPNSVFKQFGQRIQLTSSKAFREMFHRDIQLYLEHCEIEQRERMTGQIPPDMDNYMRVRHYTSGFRTCGYLAQLATGIRLPVRIMTSPQMQTLWDEITIIMSIENDILSVRKELAGGCIHNAVPVMFQQGQRALDGVIRELVARLENSRDRFDQTARKVYMMMTTMSGSDDDDDLVHREEILRYINVLQTNATATIEFCTFAPRYQNEKYLNVDGTMDIVL</sequence>
<keyword evidence="6" id="KW-1185">Reference proteome</keyword>
<dbReference type="GO" id="GO:0008299">
    <property type="term" value="P:isoprenoid biosynthetic process"/>
    <property type="evidence" value="ECO:0007669"/>
    <property type="project" value="UniProtKB-ARBA"/>
</dbReference>
<dbReference type="PANTHER" id="PTHR35201:SF4">
    <property type="entry name" value="BETA-PINACENE SYNTHASE-RELATED"/>
    <property type="match status" value="1"/>
</dbReference>
<dbReference type="Gene3D" id="1.10.600.10">
    <property type="entry name" value="Farnesyl Diphosphate Synthase"/>
    <property type="match status" value="1"/>
</dbReference>
<gene>
    <name evidence="5" type="ORF">B0H63DRAFT_505386</name>
</gene>
<reference evidence="5" key="2">
    <citation type="submission" date="2023-06" db="EMBL/GenBank/DDBJ databases">
        <authorList>
            <consortium name="Lawrence Berkeley National Laboratory"/>
            <person name="Haridas S."/>
            <person name="Hensen N."/>
            <person name="Bonometti L."/>
            <person name="Westerberg I."/>
            <person name="Brannstrom I.O."/>
            <person name="Guillou S."/>
            <person name="Cros-Aarteil S."/>
            <person name="Calhoun S."/>
            <person name="Kuo A."/>
            <person name="Mondo S."/>
            <person name="Pangilinan J."/>
            <person name="Riley R."/>
            <person name="LaButti K."/>
            <person name="Andreopoulos B."/>
            <person name="Lipzen A."/>
            <person name="Chen C."/>
            <person name="Yanf M."/>
            <person name="Daum C."/>
            <person name="Ng V."/>
            <person name="Clum A."/>
            <person name="Steindorff A."/>
            <person name="Ohm R."/>
            <person name="Martin F."/>
            <person name="Silar P."/>
            <person name="Natvig D."/>
            <person name="Lalanne C."/>
            <person name="Gautier V."/>
            <person name="Ament-velasquez S.L."/>
            <person name="Kruys A."/>
            <person name="Hutchinson M.I."/>
            <person name="Powell A.J."/>
            <person name="Barry K."/>
            <person name="Miller A.N."/>
            <person name="Grigoriev I.V."/>
            <person name="Debuchy R."/>
            <person name="Gladieux P."/>
            <person name="Thoren M.H."/>
            <person name="Johannesson H."/>
        </authorList>
    </citation>
    <scope>NUCLEOTIDE SEQUENCE</scope>
    <source>
        <strain evidence="5">CBS 232.78</strain>
    </source>
</reference>
<dbReference type="SFLD" id="SFLDG01020">
    <property type="entry name" value="Terpene_Cyclase_Like_2"/>
    <property type="match status" value="1"/>
</dbReference>
<organism evidence="5 6">
    <name type="scientific">Podospora didyma</name>
    <dbReference type="NCBI Taxonomy" id="330526"/>
    <lineage>
        <taxon>Eukaryota</taxon>
        <taxon>Fungi</taxon>
        <taxon>Dikarya</taxon>
        <taxon>Ascomycota</taxon>
        <taxon>Pezizomycotina</taxon>
        <taxon>Sordariomycetes</taxon>
        <taxon>Sordariomycetidae</taxon>
        <taxon>Sordariales</taxon>
        <taxon>Podosporaceae</taxon>
        <taxon>Podospora</taxon>
    </lineage>
</organism>
<evidence type="ECO:0000256" key="2">
    <source>
        <dbReference type="ARBA" id="ARBA00006333"/>
    </source>
</evidence>
<evidence type="ECO:0000313" key="6">
    <source>
        <dbReference type="Proteomes" id="UP001285441"/>
    </source>
</evidence>
<evidence type="ECO:0000256" key="4">
    <source>
        <dbReference type="RuleBase" id="RU366034"/>
    </source>
</evidence>
<dbReference type="SFLD" id="SFLDS00005">
    <property type="entry name" value="Isoprenoid_Synthase_Type_I"/>
    <property type="match status" value="1"/>
</dbReference>